<reference evidence="2 3" key="1">
    <citation type="journal article" date="2016" name="Nat. Commun.">
        <title>Thousands of microbial genomes shed light on interconnected biogeochemical processes in an aquifer system.</title>
        <authorList>
            <person name="Anantharaman K."/>
            <person name="Brown C.T."/>
            <person name="Hug L.A."/>
            <person name="Sharon I."/>
            <person name="Castelle C.J."/>
            <person name="Probst A.J."/>
            <person name="Thomas B.C."/>
            <person name="Singh A."/>
            <person name="Wilkins M.J."/>
            <person name="Karaoz U."/>
            <person name="Brodie E.L."/>
            <person name="Williams K.H."/>
            <person name="Hubbard S.S."/>
            <person name="Banfield J.F."/>
        </authorList>
    </citation>
    <scope>NUCLEOTIDE SEQUENCE [LARGE SCALE GENOMIC DNA]</scope>
</reference>
<dbReference type="AlphaFoldDB" id="A0A1F5X312"/>
<dbReference type="EMBL" id="MFIE01000023">
    <property type="protein sequence ID" value="OGF82282.1"/>
    <property type="molecule type" value="Genomic_DNA"/>
</dbReference>
<dbReference type="Gene3D" id="1.10.101.10">
    <property type="entry name" value="PGBD-like superfamily/PGBD"/>
    <property type="match status" value="1"/>
</dbReference>
<dbReference type="InterPro" id="IPR002477">
    <property type="entry name" value="Peptidoglycan-bd-like"/>
</dbReference>
<comment type="caution">
    <text evidence="2">The sequence shown here is derived from an EMBL/GenBank/DDBJ whole genome shotgun (WGS) entry which is preliminary data.</text>
</comment>
<dbReference type="InterPro" id="IPR036365">
    <property type="entry name" value="PGBD-like_sf"/>
</dbReference>
<dbReference type="InterPro" id="IPR036366">
    <property type="entry name" value="PGBDSf"/>
</dbReference>
<accession>A0A1F5X312</accession>
<gene>
    <name evidence="2" type="ORF">A3B18_02990</name>
</gene>
<organism evidence="2 3">
    <name type="scientific">Candidatus Giovannonibacteria bacterium RIFCSPLOWO2_01_FULL_46_13</name>
    <dbReference type="NCBI Taxonomy" id="1798352"/>
    <lineage>
        <taxon>Bacteria</taxon>
        <taxon>Candidatus Giovannoniibacteriota</taxon>
    </lineage>
</organism>
<evidence type="ECO:0000313" key="2">
    <source>
        <dbReference type="EMBL" id="OGF82282.1"/>
    </source>
</evidence>
<evidence type="ECO:0000313" key="3">
    <source>
        <dbReference type="Proteomes" id="UP000178684"/>
    </source>
</evidence>
<proteinExistence type="predicted"/>
<feature type="domain" description="Peptidoglycan binding-like" evidence="1">
    <location>
        <begin position="1"/>
        <end position="44"/>
    </location>
</feature>
<dbReference type="Proteomes" id="UP000178684">
    <property type="component" value="Unassembled WGS sequence"/>
</dbReference>
<name>A0A1F5X312_9BACT</name>
<dbReference type="Pfam" id="PF01471">
    <property type="entry name" value="PG_binding_1"/>
    <property type="match status" value="1"/>
</dbReference>
<dbReference type="SUPFAM" id="SSF47090">
    <property type="entry name" value="PGBD-like"/>
    <property type="match status" value="1"/>
</dbReference>
<protein>
    <recommendedName>
        <fullName evidence="1">Peptidoglycan binding-like domain-containing protein</fullName>
    </recommendedName>
</protein>
<evidence type="ECO:0000259" key="1">
    <source>
        <dbReference type="Pfam" id="PF01471"/>
    </source>
</evidence>
<sequence length="79" mass="8593">MQRYLNWAGFRIALIGSGSPGNETTYFGNLTRQAVMRWQEANRAEVLTPLGLPNGTGVFGMASFNAYVRIVRIALGVGS</sequence>